<dbReference type="Pfam" id="PF13246">
    <property type="entry name" value="Cation_ATPase"/>
    <property type="match status" value="1"/>
</dbReference>
<dbReference type="FunFam" id="3.30.70.330:FF:000678">
    <property type="entry name" value="zinc finger CCCH domain-containing protein 53-like isoform X2"/>
    <property type="match status" value="1"/>
</dbReference>
<name>A0A9Q1LE46_9SOLA</name>
<dbReference type="PROSITE" id="PS50103">
    <property type="entry name" value="ZF_C3H1"/>
    <property type="match status" value="1"/>
</dbReference>
<dbReference type="InterPro" id="IPR000504">
    <property type="entry name" value="RRM_dom"/>
</dbReference>
<dbReference type="GO" id="GO:0000166">
    <property type="term" value="F:nucleotide binding"/>
    <property type="evidence" value="ECO:0007669"/>
    <property type="project" value="InterPro"/>
</dbReference>
<dbReference type="Gene3D" id="3.40.1110.10">
    <property type="entry name" value="Calcium-transporting ATPase, cytoplasmic domain N"/>
    <property type="match status" value="1"/>
</dbReference>
<dbReference type="InterPro" id="IPR056276">
    <property type="entry name" value="AtC3H46-like_PABC-like"/>
</dbReference>
<evidence type="ECO:0000256" key="3">
    <source>
        <dbReference type="ARBA" id="ARBA00022833"/>
    </source>
</evidence>
<dbReference type="SUPFAM" id="SSF81660">
    <property type="entry name" value="Metal cation-transporting ATPase, ATP-binding domain N"/>
    <property type="match status" value="1"/>
</dbReference>
<dbReference type="AlphaFoldDB" id="A0A9Q1LE46"/>
<evidence type="ECO:0000259" key="10">
    <source>
        <dbReference type="PROSITE" id="PS50103"/>
    </source>
</evidence>
<dbReference type="SUPFAM" id="SSF56784">
    <property type="entry name" value="HAD-like"/>
    <property type="match status" value="1"/>
</dbReference>
<keyword evidence="13" id="KW-1185">Reference proteome</keyword>
<gene>
    <name evidence="12" type="ORF">K7X08_012448</name>
</gene>
<dbReference type="PANTHER" id="PTHR24009">
    <property type="entry name" value="RNA-BINDING (RRM/RBD/RNP MOTIFS)"/>
    <property type="match status" value="1"/>
</dbReference>
<dbReference type="Gene3D" id="2.70.150.10">
    <property type="entry name" value="Calcium-transporting ATPase, cytoplasmic transduction domain A"/>
    <property type="match status" value="1"/>
</dbReference>
<dbReference type="SUPFAM" id="SSF54928">
    <property type="entry name" value="RNA-binding domain, RBD"/>
    <property type="match status" value="1"/>
</dbReference>
<protein>
    <submittedName>
        <fullName evidence="12">Uncharacterized protein</fullName>
    </submittedName>
</protein>
<evidence type="ECO:0000256" key="1">
    <source>
        <dbReference type="ARBA" id="ARBA00022723"/>
    </source>
</evidence>
<accession>A0A9Q1LE46</accession>
<proteinExistence type="predicted"/>
<reference evidence="13" key="1">
    <citation type="journal article" date="2023" name="Proc. Natl. Acad. Sci. U.S.A.">
        <title>Genomic and structural basis for evolution of tropane alkaloid biosynthesis.</title>
        <authorList>
            <person name="Wanga Y.-J."/>
            <person name="Taina T."/>
            <person name="Yua J.-Y."/>
            <person name="Lia J."/>
            <person name="Xua B."/>
            <person name="Chenc J."/>
            <person name="D'Auriad J.C."/>
            <person name="Huanga J.-P."/>
            <person name="Huanga S.-X."/>
        </authorList>
    </citation>
    <scope>NUCLEOTIDE SEQUENCE [LARGE SCALE GENOMIC DNA]</scope>
    <source>
        <strain evidence="13">cv. KIB-2019</strain>
    </source>
</reference>
<dbReference type="PROSITE" id="PS50102">
    <property type="entry name" value="RRM"/>
    <property type="match status" value="1"/>
</dbReference>
<dbReference type="Pfam" id="PF00076">
    <property type="entry name" value="RRM_1"/>
    <property type="match status" value="1"/>
</dbReference>
<keyword evidence="1 7" id="KW-0479">Metal-binding</keyword>
<evidence type="ECO:0000313" key="13">
    <source>
        <dbReference type="Proteomes" id="UP001152561"/>
    </source>
</evidence>
<sequence>MSRQKKVIRVLRHQQLLQIPTSEVVVGDIVFLESGDQVPADGIFIQGNSFKLDDGTSHLARDEHELHHFLFTSTKLVEGNCQFLVTAVGENTERIKLMKLVTSNFKNDASKIQNSIEKMSSVLEKLWLSLSLIILVVQVFRCFLWNKSWCCDKDSDPDPKDSGEEVLKTLCEGICMNIIGGVDEDALVIWAEKVLGGEIEELHGSCSILSRENCYPNKGLCGVLLKRNKEDGEFMHVVHWKGEPKLVLSMCSHYCCDINGTMQTLDEEKREFFNGKLESTIVSNRVHCCGFAYKRVIRREEERENYPVDITDKNSTIVKDNLIFLGIVVIKNPYSTELRRTIEVYRESGVEIKLMVDDDLSTARLMALNSGVLRVEEDLQGAIIEGAEFRSSPKEAQISMCHKIKVMANSTPADKLIMVHCLRKRGGYVAATGSSIRDLPCLKEADVGIFVGENCADLAKEDADINLVDSNFGKIPAILILASTICLIYSDCSISFFPIRLAAMDPFEAARLVHERIMRVEPEHVTRKIIGYIYLQDYPDQEMIRLALGPDTLIHNVIQKAKHVLKLNPTSVFRNASISPINIADPMLQFTHFSPHLTEIPYSVYEPPKQFFQPEETMDFENLNYPRDYCYPEAAFIRRGSNSPSPLKFPVKACHYFNKGFCRNGNSCRYFHGHPFPESYPHMVDPSLCEYGDEIEVLSPGSLEKLELEITELLKYKKGHPVSIASLPLMYYEKYRRTLQAEGYLTESQRHGKAGYNLTKLLARLKFVRLIERPHGQHSVVLAEDAAKYMDPHGERSDPGPIVNGSRQIYLTFPAESTFTEEDVSDYFNTFGPVQDVRMPCQQERMFGFVTFFSSDTVKTVLSTGNPHYVCGARVLVKPYREKPKNSERKHQEKLESSIFYHLQHADFDSGRHGRLKSPRLLRKHLMEEQVLELETRRLAQLQLSRKPMATLSYFHPPMGEFNISQPERSSHLLDVRNSGSSDEDNSKYSGSHDADDQSNQQVNLPDSPFASAVTSSVSDVI</sequence>
<feature type="compositionally biased region" description="Basic and acidic residues" evidence="8">
    <location>
        <begin position="985"/>
        <end position="996"/>
    </location>
</feature>
<dbReference type="InterPro" id="IPR012677">
    <property type="entry name" value="Nucleotide-bd_a/b_plait_sf"/>
</dbReference>
<evidence type="ECO:0000313" key="12">
    <source>
        <dbReference type="EMBL" id="KAJ8532525.1"/>
    </source>
</evidence>
<dbReference type="InterPro" id="IPR008250">
    <property type="entry name" value="ATPase_P-typ_transduc_dom_A_sf"/>
</dbReference>
<evidence type="ECO:0000256" key="4">
    <source>
        <dbReference type="ARBA" id="ARBA00022884"/>
    </source>
</evidence>
<evidence type="ECO:0000256" key="2">
    <source>
        <dbReference type="ARBA" id="ARBA00022771"/>
    </source>
</evidence>
<dbReference type="PROSITE" id="PS51644">
    <property type="entry name" value="HTH_OST"/>
    <property type="match status" value="1"/>
</dbReference>
<keyword evidence="4 6" id="KW-0694">RNA-binding</keyword>
<evidence type="ECO:0000256" key="5">
    <source>
        <dbReference type="ARBA" id="ARBA00023125"/>
    </source>
</evidence>
<dbReference type="InterPro" id="IPR036855">
    <property type="entry name" value="Znf_CCCH_sf"/>
</dbReference>
<keyword evidence="2 7" id="KW-0863">Zinc-finger</keyword>
<dbReference type="GO" id="GO:0003723">
    <property type="term" value="F:RNA binding"/>
    <property type="evidence" value="ECO:0007669"/>
    <property type="project" value="UniProtKB-UniRule"/>
</dbReference>
<dbReference type="OrthoDB" id="1914176at2759"/>
<dbReference type="SMART" id="SM00360">
    <property type="entry name" value="RRM"/>
    <property type="match status" value="1"/>
</dbReference>
<keyword evidence="3 7" id="KW-0862">Zinc</keyword>
<dbReference type="Pfam" id="PF23182">
    <property type="entry name" value="PABC_AtC3H46"/>
    <property type="match status" value="1"/>
</dbReference>
<dbReference type="CDD" id="cd12458">
    <property type="entry name" value="RRM_AtC3H46_like"/>
    <property type="match status" value="1"/>
</dbReference>
<dbReference type="Proteomes" id="UP001152561">
    <property type="component" value="Unassembled WGS sequence"/>
</dbReference>
<dbReference type="Gene3D" id="3.30.70.330">
    <property type="match status" value="1"/>
</dbReference>
<dbReference type="InterPro" id="IPR000571">
    <property type="entry name" value="Znf_CCCH"/>
</dbReference>
<dbReference type="GO" id="GO:0008270">
    <property type="term" value="F:zinc ion binding"/>
    <property type="evidence" value="ECO:0007669"/>
    <property type="project" value="UniProtKB-KW"/>
</dbReference>
<feature type="zinc finger region" description="C3H1-type" evidence="7">
    <location>
        <begin position="648"/>
        <end position="675"/>
    </location>
</feature>
<evidence type="ECO:0000256" key="7">
    <source>
        <dbReference type="PROSITE-ProRule" id="PRU00723"/>
    </source>
</evidence>
<dbReference type="InterPro" id="IPR036412">
    <property type="entry name" value="HAD-like_sf"/>
</dbReference>
<evidence type="ECO:0000256" key="6">
    <source>
        <dbReference type="PROSITE-ProRule" id="PRU00176"/>
    </source>
</evidence>
<dbReference type="PANTHER" id="PTHR24009:SF42">
    <property type="entry name" value="ZINC FINGER CCCH DOMAIN-CONTAINING PROTEIN 18-LIKE ISOFORM X1"/>
    <property type="match status" value="1"/>
</dbReference>
<dbReference type="InterPro" id="IPR035979">
    <property type="entry name" value="RBD_domain_sf"/>
</dbReference>
<feature type="domain" description="RRM" evidence="9">
    <location>
        <begin position="807"/>
        <end position="882"/>
    </location>
</feature>
<evidence type="ECO:0000259" key="11">
    <source>
        <dbReference type="PROSITE" id="PS51644"/>
    </source>
</evidence>
<keyword evidence="5" id="KW-0238">DNA-binding</keyword>
<dbReference type="SUPFAM" id="SSF90229">
    <property type="entry name" value="CCCH zinc finger"/>
    <property type="match status" value="1"/>
</dbReference>
<dbReference type="Pfam" id="PF00122">
    <property type="entry name" value="E1-E2_ATPase"/>
    <property type="match status" value="1"/>
</dbReference>
<dbReference type="SUPFAM" id="SSF81653">
    <property type="entry name" value="Calcium ATPase, transduction domain A"/>
    <property type="match status" value="1"/>
</dbReference>
<dbReference type="Gene3D" id="3.40.50.1000">
    <property type="entry name" value="HAD superfamily/HAD-like"/>
    <property type="match status" value="1"/>
</dbReference>
<evidence type="ECO:0000259" key="9">
    <source>
        <dbReference type="PROSITE" id="PS50102"/>
    </source>
</evidence>
<evidence type="ECO:0000256" key="8">
    <source>
        <dbReference type="SAM" id="MobiDB-lite"/>
    </source>
</evidence>
<dbReference type="EMBL" id="JAJAGQ010000020">
    <property type="protein sequence ID" value="KAJ8532525.1"/>
    <property type="molecule type" value="Genomic_DNA"/>
</dbReference>
<dbReference type="InterPro" id="IPR059000">
    <property type="entry name" value="ATPase_P-type_domA"/>
</dbReference>
<feature type="compositionally biased region" description="Polar residues" evidence="8">
    <location>
        <begin position="1013"/>
        <end position="1022"/>
    </location>
</feature>
<dbReference type="InterPro" id="IPR025605">
    <property type="entry name" value="OST-HTH/LOTUS_dom"/>
</dbReference>
<dbReference type="InterPro" id="IPR023299">
    <property type="entry name" value="ATPase_P-typ_cyto_dom_N"/>
</dbReference>
<dbReference type="InterPro" id="IPR034365">
    <property type="entry name" value="AtC3H46-like_RRM"/>
</dbReference>
<dbReference type="InterPro" id="IPR023214">
    <property type="entry name" value="HAD_sf"/>
</dbReference>
<comment type="caution">
    <text evidence="12">The sequence shown here is derived from an EMBL/GenBank/DDBJ whole genome shotgun (WGS) entry which is preliminary data.</text>
</comment>
<feature type="domain" description="HTH OST-type" evidence="11">
    <location>
        <begin position="702"/>
        <end position="784"/>
    </location>
</feature>
<feature type="region of interest" description="Disordered" evidence="8">
    <location>
        <begin position="973"/>
        <end position="1022"/>
    </location>
</feature>
<organism evidence="12 13">
    <name type="scientific">Anisodus acutangulus</name>
    <dbReference type="NCBI Taxonomy" id="402998"/>
    <lineage>
        <taxon>Eukaryota</taxon>
        <taxon>Viridiplantae</taxon>
        <taxon>Streptophyta</taxon>
        <taxon>Embryophyta</taxon>
        <taxon>Tracheophyta</taxon>
        <taxon>Spermatophyta</taxon>
        <taxon>Magnoliopsida</taxon>
        <taxon>eudicotyledons</taxon>
        <taxon>Gunneridae</taxon>
        <taxon>Pentapetalae</taxon>
        <taxon>asterids</taxon>
        <taxon>lamiids</taxon>
        <taxon>Solanales</taxon>
        <taxon>Solanaceae</taxon>
        <taxon>Solanoideae</taxon>
        <taxon>Hyoscyameae</taxon>
        <taxon>Anisodus</taxon>
    </lineage>
</organism>
<dbReference type="GO" id="GO:0003677">
    <property type="term" value="F:DNA binding"/>
    <property type="evidence" value="ECO:0007669"/>
    <property type="project" value="UniProtKB-KW"/>
</dbReference>
<feature type="domain" description="C3H1-type" evidence="10">
    <location>
        <begin position="648"/>
        <end position="675"/>
    </location>
</feature>